<protein>
    <recommendedName>
        <fullName evidence="4">ABC-2 family transporter protein</fullName>
    </recommendedName>
</protein>
<accession>A0ABU6KHJ3</accession>
<evidence type="ECO:0008006" key="4">
    <source>
        <dbReference type="Google" id="ProtNLM"/>
    </source>
</evidence>
<gene>
    <name evidence="2" type="ORF">QGM71_13690</name>
</gene>
<comment type="caution">
    <text evidence="2">The sequence shown here is derived from an EMBL/GenBank/DDBJ whole genome shotgun (WGS) entry which is preliminary data.</text>
</comment>
<reference evidence="2 3" key="1">
    <citation type="journal article" date="2024" name="Int. J. Syst. Evol. Microbiol.">
        <title>Virgibacillus tibetensis sp. nov., isolated from salt lake on the Tibetan Plateau of China.</title>
        <authorList>
            <person name="Phurbu D."/>
            <person name="Liu Z.-X."/>
            <person name="Wang R."/>
            <person name="Zheng Y.-Y."/>
            <person name="Liu H.-C."/>
            <person name="Zhou Y.-G."/>
            <person name="Yu Y.-J."/>
            <person name="Li A.-H."/>
        </authorList>
    </citation>
    <scope>NUCLEOTIDE SEQUENCE [LARGE SCALE GENOMIC DNA]</scope>
    <source>
        <strain evidence="2 3">C22-A2</strain>
    </source>
</reference>
<keyword evidence="1" id="KW-1133">Transmembrane helix</keyword>
<keyword evidence="1" id="KW-0812">Transmembrane</keyword>
<feature type="transmembrane region" description="Helical" evidence="1">
    <location>
        <begin position="75"/>
        <end position="96"/>
    </location>
</feature>
<organism evidence="2 3">
    <name type="scientific">Virgibacillus tibetensis</name>
    <dbReference type="NCBI Taxonomy" id="3042313"/>
    <lineage>
        <taxon>Bacteria</taxon>
        <taxon>Bacillati</taxon>
        <taxon>Bacillota</taxon>
        <taxon>Bacilli</taxon>
        <taxon>Bacillales</taxon>
        <taxon>Bacillaceae</taxon>
        <taxon>Virgibacillus</taxon>
    </lineage>
</organism>
<sequence>MNYLKLVNFELGRFIKIYFVLIGITVVSQITGVIVIANRYLKEANIAIYEDLMPQAQFLEMYGPMSFSNITRTSWFMGPIALSIAALIFYIFLIWYRDWFGKNTFIYRLLMLPTARINIYLAKATSIFLMVLGLVSIQLILLPIESTLLKWIVPKNFRLDMSIDGMIESSKFLFILFPPTFIEFLLHYGIGFMAVFLLFTAVLFERSFRIKGVFAAILYSTFSIALFILPLLLEGIYEVGYFYPVELLLLEIILGLFVIGLAVWVSHYLLNKKITV</sequence>
<feature type="transmembrane region" description="Helical" evidence="1">
    <location>
        <begin position="185"/>
        <end position="204"/>
    </location>
</feature>
<dbReference type="RefSeq" id="WP_327608116.1">
    <property type="nucleotide sequence ID" value="NZ_JARZFX010000007.1"/>
</dbReference>
<feature type="transmembrane region" description="Helical" evidence="1">
    <location>
        <begin position="117"/>
        <end position="141"/>
    </location>
</feature>
<keyword evidence="3" id="KW-1185">Reference proteome</keyword>
<feature type="transmembrane region" description="Helical" evidence="1">
    <location>
        <begin position="15"/>
        <end position="37"/>
    </location>
</feature>
<evidence type="ECO:0000313" key="2">
    <source>
        <dbReference type="EMBL" id="MEC5424548.1"/>
    </source>
</evidence>
<dbReference type="EMBL" id="JARZFX010000007">
    <property type="protein sequence ID" value="MEC5424548.1"/>
    <property type="molecule type" value="Genomic_DNA"/>
</dbReference>
<keyword evidence="1" id="KW-0472">Membrane</keyword>
<evidence type="ECO:0000256" key="1">
    <source>
        <dbReference type="SAM" id="Phobius"/>
    </source>
</evidence>
<dbReference type="Proteomes" id="UP001335737">
    <property type="component" value="Unassembled WGS sequence"/>
</dbReference>
<feature type="transmembrane region" description="Helical" evidence="1">
    <location>
        <begin position="216"/>
        <end position="237"/>
    </location>
</feature>
<evidence type="ECO:0000313" key="3">
    <source>
        <dbReference type="Proteomes" id="UP001335737"/>
    </source>
</evidence>
<proteinExistence type="predicted"/>
<feature type="transmembrane region" description="Helical" evidence="1">
    <location>
        <begin position="249"/>
        <end position="270"/>
    </location>
</feature>
<name>A0ABU6KHJ3_9BACI</name>